<keyword evidence="3" id="KW-0694">RNA-binding</keyword>
<dbReference type="GO" id="GO:0003735">
    <property type="term" value="F:structural constituent of ribosome"/>
    <property type="evidence" value="ECO:0007669"/>
    <property type="project" value="InterPro"/>
</dbReference>
<evidence type="ECO:0000256" key="3">
    <source>
        <dbReference type="ARBA" id="ARBA00022884"/>
    </source>
</evidence>
<dbReference type="GO" id="GO:0008097">
    <property type="term" value="F:5S rRNA binding"/>
    <property type="evidence" value="ECO:0007669"/>
    <property type="project" value="InterPro"/>
</dbReference>
<accession>A0A0F9TIZ5</accession>
<dbReference type="SUPFAM" id="SSF53137">
    <property type="entry name" value="Translational machinery components"/>
    <property type="match status" value="1"/>
</dbReference>
<evidence type="ECO:0000256" key="5">
    <source>
        <dbReference type="ARBA" id="ARBA00023274"/>
    </source>
</evidence>
<proteinExistence type="inferred from homology"/>
<protein>
    <recommendedName>
        <fullName evidence="6">50S ribosomal protein L18</fullName>
    </recommendedName>
</protein>
<dbReference type="GO" id="GO:0022625">
    <property type="term" value="C:cytosolic large ribosomal subunit"/>
    <property type="evidence" value="ECO:0007669"/>
    <property type="project" value="TreeGrafter"/>
</dbReference>
<dbReference type="Gene3D" id="3.30.420.100">
    <property type="match status" value="1"/>
</dbReference>
<gene>
    <name evidence="7" type="ORF">LCGC14_0647600</name>
</gene>
<dbReference type="PANTHER" id="PTHR23410">
    <property type="entry name" value="RIBOSOMAL PROTEIN L5-RELATED"/>
    <property type="match status" value="1"/>
</dbReference>
<organism evidence="7">
    <name type="scientific">marine sediment metagenome</name>
    <dbReference type="NCBI Taxonomy" id="412755"/>
    <lineage>
        <taxon>unclassified sequences</taxon>
        <taxon>metagenomes</taxon>
        <taxon>ecological metagenomes</taxon>
    </lineage>
</organism>
<evidence type="ECO:0000313" key="7">
    <source>
        <dbReference type="EMBL" id="KKN48946.1"/>
    </source>
</evidence>
<dbReference type="InterPro" id="IPR057267">
    <property type="entry name" value="Rbsml_uL18_arch"/>
</dbReference>
<comment type="caution">
    <text evidence="7">The sequence shown here is derived from an EMBL/GenBank/DDBJ whole genome shotgun (WGS) entry which is preliminary data.</text>
</comment>
<keyword evidence="2" id="KW-0699">rRNA-binding</keyword>
<sequence length="199" mass="22825">MRKGRGPRYRRPFRRRFEGKTDYQKRLKLLKSRKLRVVIRASNNHVRTQIVQSKLGGDEILISAFSKELTTNFGWNVGTGNIPAAYLTGFLAGVRAKKNNVQEAIFDLGIFYHRNRVLAACKGVVDAGIQIPHNEEFFPDDLEEKIKGIHIENYAKKLKSEDPELYEKIFSGYLKKTNANPLKISQIFSDSIKIIENKT</sequence>
<dbReference type="HAMAP" id="MF_01337_A">
    <property type="entry name" value="Ribosomal_uL18_A"/>
    <property type="match status" value="1"/>
</dbReference>
<dbReference type="AlphaFoldDB" id="A0A0F9TIZ5"/>
<keyword evidence="4" id="KW-0689">Ribosomal protein</keyword>
<dbReference type="NCBIfam" id="NF006342">
    <property type="entry name" value="PRK08569.1"/>
    <property type="match status" value="1"/>
</dbReference>
<evidence type="ECO:0000256" key="6">
    <source>
        <dbReference type="ARBA" id="ARBA00035496"/>
    </source>
</evidence>
<dbReference type="PANTHER" id="PTHR23410:SF12">
    <property type="entry name" value="LARGE RIBOSOMAL SUBUNIT PROTEIN UL18"/>
    <property type="match status" value="1"/>
</dbReference>
<evidence type="ECO:0000256" key="4">
    <source>
        <dbReference type="ARBA" id="ARBA00022980"/>
    </source>
</evidence>
<evidence type="ECO:0000256" key="1">
    <source>
        <dbReference type="ARBA" id="ARBA00007116"/>
    </source>
</evidence>
<keyword evidence="5" id="KW-0687">Ribonucleoprotein</keyword>
<comment type="similarity">
    <text evidence="1">Belongs to the universal ribosomal protein uL18 family.</text>
</comment>
<dbReference type="GO" id="GO:0006412">
    <property type="term" value="P:translation"/>
    <property type="evidence" value="ECO:0007669"/>
    <property type="project" value="InterPro"/>
</dbReference>
<name>A0A0F9TIZ5_9ZZZZ</name>
<dbReference type="EMBL" id="LAZR01001194">
    <property type="protein sequence ID" value="KKN48946.1"/>
    <property type="molecule type" value="Genomic_DNA"/>
</dbReference>
<dbReference type="CDD" id="cd00432">
    <property type="entry name" value="Ribosomal_L18_L5e"/>
    <property type="match status" value="1"/>
</dbReference>
<evidence type="ECO:0000256" key="2">
    <source>
        <dbReference type="ARBA" id="ARBA00022730"/>
    </source>
</evidence>
<dbReference type="GO" id="GO:0000027">
    <property type="term" value="P:ribosomal large subunit assembly"/>
    <property type="evidence" value="ECO:0007669"/>
    <property type="project" value="TreeGrafter"/>
</dbReference>
<reference evidence="7" key="1">
    <citation type="journal article" date="2015" name="Nature">
        <title>Complex archaea that bridge the gap between prokaryotes and eukaryotes.</title>
        <authorList>
            <person name="Spang A."/>
            <person name="Saw J.H."/>
            <person name="Jorgensen S.L."/>
            <person name="Zaremba-Niedzwiedzka K."/>
            <person name="Martijn J."/>
            <person name="Lind A.E."/>
            <person name="van Eijk R."/>
            <person name="Schleper C."/>
            <person name="Guy L."/>
            <person name="Ettema T.J."/>
        </authorList>
    </citation>
    <scope>NUCLEOTIDE SEQUENCE</scope>
</reference>
<dbReference type="Pfam" id="PF17144">
    <property type="entry name" value="Ribosomal_L5e"/>
    <property type="match status" value="1"/>
</dbReference>
<dbReference type="InterPro" id="IPR005485">
    <property type="entry name" value="Rbsml_uL18_euk_arch"/>
</dbReference>
<dbReference type="InterPro" id="IPR057268">
    <property type="entry name" value="Ribosomal_L18"/>
</dbReference>